<keyword evidence="1" id="KW-0812">Transmembrane</keyword>
<dbReference type="InterPro" id="IPR046475">
    <property type="entry name" value="DUF6796"/>
</dbReference>
<dbReference type="AlphaFoldDB" id="A0A948RQW0"/>
<feature type="transmembrane region" description="Helical" evidence="1">
    <location>
        <begin position="48"/>
        <end position="69"/>
    </location>
</feature>
<dbReference type="Proteomes" id="UP000777784">
    <property type="component" value="Unassembled WGS sequence"/>
</dbReference>
<feature type="transmembrane region" description="Helical" evidence="1">
    <location>
        <begin position="81"/>
        <end position="103"/>
    </location>
</feature>
<comment type="caution">
    <text evidence="2">The sequence shown here is derived from an EMBL/GenBank/DDBJ whole genome shotgun (WGS) entry which is preliminary data.</text>
</comment>
<feature type="transmembrane region" description="Helical" evidence="1">
    <location>
        <begin position="7"/>
        <end position="28"/>
    </location>
</feature>
<sequence length="220" mass="23769">MNRRTAGIVGFIGAIVLLVGDMLLYGHWGSAADFWVDAHRVAEKASLARIYVGGLLGPVGAMLYLAGFWHIYLNTRQAGRFAARMILVGLTAMIVTGSAYHVLWGVRMLSFKYGLANVAGFNPFTDALGSYLETVFKASAAPGYLVSAILAVLVLMGRSRYPRWTVLANPGLLMLFGLLLGTSFFPAPVGAVIMGGYINLTFCVFFAVSIITTWKKESDT</sequence>
<organism evidence="2 3">
    <name type="scientific">Eiseniibacteriota bacterium</name>
    <dbReference type="NCBI Taxonomy" id="2212470"/>
    <lineage>
        <taxon>Bacteria</taxon>
        <taxon>Candidatus Eiseniibacteriota</taxon>
    </lineage>
</organism>
<protein>
    <recommendedName>
        <fullName evidence="4">DUF4386 family protein</fullName>
    </recommendedName>
</protein>
<dbReference type="Pfam" id="PF20599">
    <property type="entry name" value="DUF6796"/>
    <property type="match status" value="1"/>
</dbReference>
<evidence type="ECO:0000256" key="1">
    <source>
        <dbReference type="SAM" id="Phobius"/>
    </source>
</evidence>
<name>A0A948RQW0_UNCEI</name>
<feature type="transmembrane region" description="Helical" evidence="1">
    <location>
        <begin position="138"/>
        <end position="157"/>
    </location>
</feature>
<keyword evidence="1" id="KW-1133">Transmembrane helix</keyword>
<keyword evidence="1" id="KW-0472">Membrane</keyword>
<proteinExistence type="predicted"/>
<evidence type="ECO:0000313" key="3">
    <source>
        <dbReference type="Proteomes" id="UP000777784"/>
    </source>
</evidence>
<evidence type="ECO:0000313" key="2">
    <source>
        <dbReference type="EMBL" id="MBU2689358.1"/>
    </source>
</evidence>
<feature type="transmembrane region" description="Helical" evidence="1">
    <location>
        <begin position="191"/>
        <end position="214"/>
    </location>
</feature>
<gene>
    <name evidence="2" type="ORF">KJ970_00395</name>
</gene>
<dbReference type="EMBL" id="JAHJDP010000004">
    <property type="protein sequence ID" value="MBU2689358.1"/>
    <property type="molecule type" value="Genomic_DNA"/>
</dbReference>
<feature type="transmembrane region" description="Helical" evidence="1">
    <location>
        <begin position="164"/>
        <end position="185"/>
    </location>
</feature>
<evidence type="ECO:0008006" key="4">
    <source>
        <dbReference type="Google" id="ProtNLM"/>
    </source>
</evidence>
<accession>A0A948RQW0</accession>
<reference evidence="2" key="1">
    <citation type="submission" date="2021-05" db="EMBL/GenBank/DDBJ databases">
        <title>Energy efficiency and biological interactions define the core microbiome of deep oligotrophic groundwater.</title>
        <authorList>
            <person name="Mehrshad M."/>
            <person name="Lopez-Fernandez M."/>
            <person name="Bell E."/>
            <person name="Bernier-Latmani R."/>
            <person name="Bertilsson S."/>
            <person name="Dopson M."/>
        </authorList>
    </citation>
    <scope>NUCLEOTIDE SEQUENCE</scope>
    <source>
        <strain evidence="2">Modern_marine.mb.64</strain>
    </source>
</reference>